<dbReference type="EC" id="3.1.2.4" evidence="2"/>
<sequence>MFMKIVELEKRLISLNSGDVNAVRSVIEEFSSEVKLDEESILNKKSVIDECFSKDSVEEIIKSLEVESSKEGNGWLGPALKGLKRSSPTALKIALRSVREGRNQSLSECLKKEFRLTMNILRTTISEDMYEGIRALTIDKDNAPKWDPPSLDKVDDEKLDLIFKPFDKELELQIPESVDSRWDGKYENSVYAAVPNRETPIPS</sequence>
<dbReference type="SUPFAM" id="SSF52096">
    <property type="entry name" value="ClpP/crotonase"/>
    <property type="match status" value="1"/>
</dbReference>
<dbReference type="Proteomes" id="UP000236291">
    <property type="component" value="Unassembled WGS sequence"/>
</dbReference>
<dbReference type="Pfam" id="PF16113">
    <property type="entry name" value="ECH_2"/>
    <property type="match status" value="1"/>
</dbReference>
<dbReference type="PANTHER" id="PTHR43176:SF2">
    <property type="entry name" value="3-HYDROXYISOBUTYRYL-COA HYDROLASE-LIKE PROTEIN 5"/>
    <property type="match status" value="1"/>
</dbReference>
<protein>
    <recommendedName>
        <fullName evidence="2">3-hydroxyisobutyryl-CoA hydrolase</fullName>
        <shortName evidence="2">HIB-CoA hydrolase</shortName>
        <shortName evidence="2">HIBYL-CoA-H</shortName>
        <ecNumber evidence="2">3.1.2.4</ecNumber>
    </recommendedName>
    <alternativeName>
        <fullName evidence="2">3-hydroxyisobutyryl-coenzyme A hydrolase</fullName>
    </alternativeName>
</protein>
<comment type="pathway">
    <text evidence="2">Amino-acid degradation; L-valine degradation.</text>
</comment>
<reference evidence="4 5" key="2">
    <citation type="journal article" date="2017" name="Front. Plant Sci.">
        <title>Gene Classification and Mining of Molecular Markers Useful in Red Clover (Trifolium pratense) Breeding.</title>
        <authorList>
            <person name="Istvanek J."/>
            <person name="Dluhosova J."/>
            <person name="Dluhos P."/>
            <person name="Patkova L."/>
            <person name="Nedelnik J."/>
            <person name="Repkova J."/>
        </authorList>
    </citation>
    <scope>NUCLEOTIDE SEQUENCE [LARGE SCALE GENOMIC DNA]</scope>
    <source>
        <strain evidence="5">cv. Tatra</strain>
        <tissue evidence="4">Young leaves</tissue>
    </source>
</reference>
<reference evidence="4 5" key="1">
    <citation type="journal article" date="2014" name="Am. J. Bot.">
        <title>Genome assembly and annotation for red clover (Trifolium pratense; Fabaceae).</title>
        <authorList>
            <person name="Istvanek J."/>
            <person name="Jaros M."/>
            <person name="Krenek A."/>
            <person name="Repkova J."/>
        </authorList>
    </citation>
    <scope>NUCLEOTIDE SEQUENCE [LARGE SCALE GENOMIC DNA]</scope>
    <source>
        <strain evidence="5">cv. Tatra</strain>
        <tissue evidence="4">Young leaves</tissue>
    </source>
</reference>
<dbReference type="InterPro" id="IPR032259">
    <property type="entry name" value="HIBYL-CoA-H"/>
</dbReference>
<dbReference type="ExpressionAtlas" id="A0A2K3NIV9">
    <property type="expression patterns" value="baseline"/>
</dbReference>
<evidence type="ECO:0000256" key="2">
    <source>
        <dbReference type="RuleBase" id="RU369070"/>
    </source>
</evidence>
<organism evidence="4 5">
    <name type="scientific">Trifolium pratense</name>
    <name type="common">Red clover</name>
    <dbReference type="NCBI Taxonomy" id="57577"/>
    <lineage>
        <taxon>Eukaryota</taxon>
        <taxon>Viridiplantae</taxon>
        <taxon>Streptophyta</taxon>
        <taxon>Embryophyta</taxon>
        <taxon>Tracheophyta</taxon>
        <taxon>Spermatophyta</taxon>
        <taxon>Magnoliopsida</taxon>
        <taxon>eudicotyledons</taxon>
        <taxon>Gunneridae</taxon>
        <taxon>Pentapetalae</taxon>
        <taxon>rosids</taxon>
        <taxon>fabids</taxon>
        <taxon>Fabales</taxon>
        <taxon>Fabaceae</taxon>
        <taxon>Papilionoideae</taxon>
        <taxon>50 kb inversion clade</taxon>
        <taxon>NPAAA clade</taxon>
        <taxon>Hologalegina</taxon>
        <taxon>IRL clade</taxon>
        <taxon>Trifolieae</taxon>
        <taxon>Trifolium</taxon>
    </lineage>
</organism>
<evidence type="ECO:0000256" key="1">
    <source>
        <dbReference type="ARBA" id="ARBA00022801"/>
    </source>
</evidence>
<proteinExistence type="inferred from homology"/>
<feature type="domain" description="Enoyl-CoA hydratase/isomerase" evidence="3">
    <location>
        <begin position="5"/>
        <end position="163"/>
    </location>
</feature>
<dbReference type="GO" id="GO:0003860">
    <property type="term" value="F:3-hydroxyisobutyryl-CoA hydrolase activity"/>
    <property type="evidence" value="ECO:0007669"/>
    <property type="project" value="UniProtKB-UniRule"/>
</dbReference>
<dbReference type="Gene3D" id="3.90.226.10">
    <property type="entry name" value="2-enoyl-CoA Hydratase, Chain A, domain 1"/>
    <property type="match status" value="1"/>
</dbReference>
<dbReference type="EMBL" id="ASHM01022076">
    <property type="protein sequence ID" value="PNY02992.1"/>
    <property type="molecule type" value="Genomic_DNA"/>
</dbReference>
<comment type="catalytic activity">
    <reaction evidence="2">
        <text>3-hydroxy-2-methylpropanoyl-CoA + H2O = 3-hydroxy-2-methylpropanoate + CoA + H(+)</text>
        <dbReference type="Rhea" id="RHEA:20888"/>
        <dbReference type="ChEBI" id="CHEBI:11805"/>
        <dbReference type="ChEBI" id="CHEBI:15377"/>
        <dbReference type="ChEBI" id="CHEBI:15378"/>
        <dbReference type="ChEBI" id="CHEBI:57287"/>
        <dbReference type="ChEBI" id="CHEBI:57340"/>
        <dbReference type="EC" id="3.1.2.4"/>
    </reaction>
</comment>
<keyword evidence="1 2" id="KW-0378">Hydrolase</keyword>
<dbReference type="AlphaFoldDB" id="A0A2K3NIV9"/>
<dbReference type="PANTHER" id="PTHR43176">
    <property type="entry name" value="3-HYDROXYISOBUTYRYL-COA HYDROLASE-RELATED"/>
    <property type="match status" value="1"/>
</dbReference>
<comment type="function">
    <text evidence="2">Hydrolyzes 3-hydroxyisobutyryl-CoA (HIBYL-CoA), a saline catabolite. Has high activity toward isobutyryl-CoA. Could be an isobutyryl-CoA dehydrogenase that functions in valine catabolism.</text>
</comment>
<dbReference type="InterPro" id="IPR029045">
    <property type="entry name" value="ClpP/crotonase-like_dom_sf"/>
</dbReference>
<evidence type="ECO:0000259" key="3">
    <source>
        <dbReference type="Pfam" id="PF16113"/>
    </source>
</evidence>
<comment type="caution">
    <text evidence="4">The sequence shown here is derived from an EMBL/GenBank/DDBJ whole genome shotgun (WGS) entry which is preliminary data.</text>
</comment>
<accession>A0A2K3NIV9</accession>
<evidence type="ECO:0000313" key="5">
    <source>
        <dbReference type="Proteomes" id="UP000236291"/>
    </source>
</evidence>
<dbReference type="STRING" id="57577.A0A2K3NIV9"/>
<evidence type="ECO:0000313" key="4">
    <source>
        <dbReference type="EMBL" id="PNY02992.1"/>
    </source>
</evidence>
<gene>
    <name evidence="4" type="ORF">L195_g026314</name>
</gene>
<dbReference type="GO" id="GO:0006574">
    <property type="term" value="P:L-valine catabolic process"/>
    <property type="evidence" value="ECO:0007669"/>
    <property type="project" value="UniProtKB-UniRule"/>
</dbReference>
<comment type="similarity">
    <text evidence="2">Belongs to the enoyl-CoA hydratase/isomerase family.</text>
</comment>
<name>A0A2K3NIV9_TRIPR</name>
<dbReference type="InterPro" id="IPR045004">
    <property type="entry name" value="ECH_dom"/>
</dbReference>